<comment type="similarity">
    <text evidence="1">Belongs to the xanthine dehydrogenase family.</text>
</comment>
<evidence type="ECO:0000259" key="5">
    <source>
        <dbReference type="PROSITE" id="PS51085"/>
    </source>
</evidence>
<dbReference type="InterPro" id="IPR017697">
    <property type="entry name" value="Xdh"/>
</dbReference>
<evidence type="ECO:0000313" key="9">
    <source>
        <dbReference type="Proteomes" id="UP000409147"/>
    </source>
</evidence>
<dbReference type="InterPro" id="IPR036010">
    <property type="entry name" value="2Fe-2S_ferredoxin-like_sf"/>
</dbReference>
<dbReference type="NCBIfam" id="TIGR03311">
    <property type="entry name" value="Se_dep_XDH"/>
    <property type="match status" value="1"/>
</dbReference>
<dbReference type="SUPFAM" id="SSF54665">
    <property type="entry name" value="CO dehydrogenase molybdoprotein N-domain-like"/>
    <property type="match status" value="1"/>
</dbReference>
<dbReference type="InterPro" id="IPR046867">
    <property type="entry name" value="AldOxase/xan_DH_MoCoBD2"/>
</dbReference>
<evidence type="ECO:0000256" key="1">
    <source>
        <dbReference type="ARBA" id="ARBA00006849"/>
    </source>
</evidence>
<dbReference type="Pfam" id="PF02738">
    <property type="entry name" value="MoCoBD_1"/>
    <property type="match status" value="1"/>
</dbReference>
<dbReference type="InterPro" id="IPR036884">
    <property type="entry name" value="2Fe-2S-bd_dom_sf"/>
</dbReference>
<dbReference type="SUPFAM" id="SSF47741">
    <property type="entry name" value="CO dehydrogenase ISP C-domain like"/>
    <property type="match status" value="1"/>
</dbReference>
<dbReference type="InterPro" id="IPR001041">
    <property type="entry name" value="2Fe-2S_ferredoxin-type"/>
</dbReference>
<dbReference type="PROSITE" id="PS00197">
    <property type="entry name" value="2FE2S_FER_1"/>
    <property type="match status" value="1"/>
</dbReference>
<dbReference type="PANTHER" id="PTHR11908">
    <property type="entry name" value="XANTHINE DEHYDROGENASE"/>
    <property type="match status" value="1"/>
</dbReference>
<dbReference type="Gene3D" id="3.10.20.30">
    <property type="match status" value="1"/>
</dbReference>
<dbReference type="SUPFAM" id="SSF54292">
    <property type="entry name" value="2Fe-2S ferredoxin-like"/>
    <property type="match status" value="1"/>
</dbReference>
<reference evidence="6 8" key="1">
    <citation type="submission" date="2015-09" db="EMBL/GenBank/DDBJ databases">
        <authorList>
            <consortium name="Pathogen Informatics"/>
        </authorList>
    </citation>
    <scope>NUCLEOTIDE SEQUENCE [LARGE SCALE GENOMIC DNA]</scope>
    <source>
        <strain evidence="6 8">2789STDY5608837</strain>
    </source>
</reference>
<keyword evidence="9" id="KW-1185">Reference proteome</keyword>
<evidence type="ECO:0000313" key="6">
    <source>
        <dbReference type="EMBL" id="CUN57032.1"/>
    </source>
</evidence>
<dbReference type="InterPro" id="IPR000674">
    <property type="entry name" value="Ald_Oxase/Xan_DH_a/b"/>
</dbReference>
<dbReference type="InterPro" id="IPR006058">
    <property type="entry name" value="2Fe2S_fd_BS"/>
</dbReference>
<dbReference type="Pfam" id="PF01799">
    <property type="entry name" value="Fer2_2"/>
    <property type="match status" value="1"/>
</dbReference>
<evidence type="ECO:0000256" key="3">
    <source>
        <dbReference type="ARBA" id="ARBA00023002"/>
    </source>
</evidence>
<sequence>MAAFKVNGKNVCSEKNQKLLRFLRDELRLTSVKDGCSEGACGACTVIIDGKTCKACVPDTDSLSGREIITVEGLTEWERQVYTYAYGKAGAVQCGFCIPGMVMCTKALLDENMEPTDDEIRYALRNNYCRCTGYVKIMDAVRLAAKILKKGEIPDDGDPNWTIGNRVARIDVVEKVLGTGKYPDDFYLDGMLYGSALRSRYARARVLSIDTSKAKELPGVEAVVTAADIPGENKIGHLKHDQYTLIPVGGLVHYLGDAVALVAAKDRETVEKAKKLIKVDYEVLPHVHTIEEAAALDAPKVFDEEDSNVCAHKHISRGNAEEAIRNSKYVISHHFETPWTEHAFLEPECAVAFYDEDGDVFIYSADQSAHQTRHECSLLLGTDKVKVQNALVGGGFGGKEDMTVQHLAALLTYVTKKPVKVKLTRAESLLIHPKRHPFYMDMTMGCDEEGNIMGVKAIVSSDTGAFASLGGPVLERACTHAAGPYHYENFDIEGTAYYTNNPPAGAFRGFGVTQTCFATETLLNMMADKVGITPWEIRYRNAIRPGEVLPNGQIVDASTGLVETLEAVKEDYDAAMTAGKPVGIGCAMKNAGVGVGIPDTGRVKLIVEDDEKLHIYSGASCIGQGLGTVLVQMVVTNTDLKHEDIVYERSNTWISPDSGTTSGSRQTLVTGEACRRACEKLMEDRTAGKQLKDMKGKVYYGEYLAKTDPLGANVPNPVSHVAYGYATQICVLDKKSGKLESIVAAHNVGKAVNPLSCEGQIEGGVVMSMGYALREQYPIDENCKPIQKYGSLGLFRSHEVPKIKAIVVDKPGLKVACGAIGIGEITSIPTAPAIADAYFRYDGIRRYNLPLTDTPYERKG</sequence>
<dbReference type="PROSITE" id="PS51085">
    <property type="entry name" value="2FE2S_FER_2"/>
    <property type="match status" value="1"/>
</dbReference>
<dbReference type="Gene3D" id="3.90.1170.50">
    <property type="entry name" value="Aldehyde oxidase/xanthine dehydrogenase, a/b hammerhead"/>
    <property type="match status" value="1"/>
</dbReference>
<dbReference type="Pfam" id="PF01315">
    <property type="entry name" value="Ald_Xan_dh_C"/>
    <property type="match status" value="1"/>
</dbReference>
<dbReference type="SUPFAM" id="SSF56003">
    <property type="entry name" value="Molybdenum cofactor-binding domain"/>
    <property type="match status" value="1"/>
</dbReference>
<dbReference type="InterPro" id="IPR016208">
    <property type="entry name" value="Ald_Oxase/xanthine_DH-like"/>
</dbReference>
<dbReference type="Proteomes" id="UP000409147">
    <property type="component" value="Unassembled WGS sequence"/>
</dbReference>
<dbReference type="EC" id="1.2.99.7" evidence="6"/>
<reference evidence="7 9" key="2">
    <citation type="submission" date="2019-07" db="EMBL/GenBank/DDBJ databases">
        <authorList>
            <person name="Hibberd C M."/>
            <person name="Gehrig L. J."/>
            <person name="Chang H.-W."/>
            <person name="Venkatesh S."/>
        </authorList>
    </citation>
    <scope>NUCLEOTIDE SEQUENCE [LARGE SCALE GENOMIC DNA]</scope>
    <source>
        <strain evidence="7">Ruminococcus_obeum_SSTS_Bg7063</strain>
    </source>
</reference>
<dbReference type="GO" id="GO:0005506">
    <property type="term" value="F:iron ion binding"/>
    <property type="evidence" value="ECO:0007669"/>
    <property type="project" value="InterPro"/>
</dbReference>
<dbReference type="PANTHER" id="PTHR11908:SF157">
    <property type="entry name" value="XANTHINE DEHYDROGENASE SUBUNIT D-RELATED"/>
    <property type="match status" value="1"/>
</dbReference>
<dbReference type="InterPro" id="IPR037165">
    <property type="entry name" value="AldOxase/xan_DH_Mopterin-bd_sf"/>
</dbReference>
<dbReference type="GO" id="GO:0033727">
    <property type="term" value="F:aldehyde dehydrogenase (FAD-independent) activity"/>
    <property type="evidence" value="ECO:0007669"/>
    <property type="project" value="UniProtKB-EC"/>
</dbReference>
<dbReference type="InterPro" id="IPR012675">
    <property type="entry name" value="Beta-grasp_dom_sf"/>
</dbReference>
<gene>
    <name evidence="6" type="primary">mop_2</name>
    <name evidence="7" type="synonym">mop</name>
    <name evidence="6" type="ORF">ERS852394_00485</name>
    <name evidence="7" type="ORF">ROSSTS7063_02874</name>
</gene>
<dbReference type="InterPro" id="IPR036856">
    <property type="entry name" value="Ald_Oxase/Xan_DH_a/b_sf"/>
</dbReference>
<name>A0A173XYB9_9FIRM</name>
<protein>
    <submittedName>
        <fullName evidence="6">Aldehyde oxidoreductase</fullName>
        <ecNumber evidence="6">1.2.99.7</ecNumber>
    </submittedName>
</protein>
<dbReference type="GO" id="GO:0051537">
    <property type="term" value="F:2 iron, 2 sulfur cluster binding"/>
    <property type="evidence" value="ECO:0007669"/>
    <property type="project" value="InterPro"/>
</dbReference>
<keyword evidence="2" id="KW-0479">Metal-binding</keyword>
<dbReference type="EMBL" id="CABHNB010000043">
    <property type="protein sequence ID" value="VUX18749.1"/>
    <property type="molecule type" value="Genomic_DNA"/>
</dbReference>
<dbReference type="InterPro" id="IPR008274">
    <property type="entry name" value="AldOxase/xan_DH_MoCoBD1"/>
</dbReference>
<dbReference type="Gene3D" id="3.30.365.10">
    <property type="entry name" value="Aldehyde oxidase/xanthine dehydrogenase, molybdopterin binding domain"/>
    <property type="match status" value="4"/>
</dbReference>
<evidence type="ECO:0000313" key="8">
    <source>
        <dbReference type="Proteomes" id="UP000095409"/>
    </source>
</evidence>
<dbReference type="InterPro" id="IPR002888">
    <property type="entry name" value="2Fe-2S-bd"/>
</dbReference>
<organism evidence="6 8">
    <name type="scientific">Blautia obeum</name>
    <dbReference type="NCBI Taxonomy" id="40520"/>
    <lineage>
        <taxon>Bacteria</taxon>
        <taxon>Bacillati</taxon>
        <taxon>Bacillota</taxon>
        <taxon>Clostridia</taxon>
        <taxon>Lachnospirales</taxon>
        <taxon>Lachnospiraceae</taxon>
        <taxon>Blautia</taxon>
    </lineage>
</organism>
<keyword evidence="3 6" id="KW-0560">Oxidoreductase</keyword>
<evidence type="ECO:0000256" key="4">
    <source>
        <dbReference type="ARBA" id="ARBA00023004"/>
    </source>
</evidence>
<dbReference type="EMBL" id="CYZD01000002">
    <property type="protein sequence ID" value="CUN57032.1"/>
    <property type="molecule type" value="Genomic_DNA"/>
</dbReference>
<dbReference type="Pfam" id="PF20256">
    <property type="entry name" value="MoCoBD_2"/>
    <property type="match status" value="1"/>
</dbReference>
<evidence type="ECO:0000256" key="2">
    <source>
        <dbReference type="ARBA" id="ARBA00022723"/>
    </source>
</evidence>
<dbReference type="Proteomes" id="UP000095409">
    <property type="component" value="Unassembled WGS sequence"/>
</dbReference>
<dbReference type="SMART" id="SM01008">
    <property type="entry name" value="Ald_Xan_dh_C"/>
    <property type="match status" value="1"/>
</dbReference>
<dbReference type="Pfam" id="PF00111">
    <property type="entry name" value="Fer2"/>
    <property type="match status" value="1"/>
</dbReference>
<evidence type="ECO:0000313" key="7">
    <source>
        <dbReference type="EMBL" id="VUX18749.1"/>
    </source>
</evidence>
<keyword evidence="4" id="KW-0408">Iron</keyword>
<dbReference type="RefSeq" id="WP_055065575.1">
    <property type="nucleotide sequence ID" value="NZ_CABHNB010000043.1"/>
</dbReference>
<accession>A0A173XYB9</accession>
<dbReference type="AlphaFoldDB" id="A0A173XYB9"/>
<proteinExistence type="inferred from homology"/>
<feature type="domain" description="2Fe-2S ferredoxin-type" evidence="5">
    <location>
        <begin position="1"/>
        <end position="74"/>
    </location>
</feature>
<dbReference type="Gene3D" id="1.10.150.120">
    <property type="entry name" value="[2Fe-2S]-binding domain"/>
    <property type="match status" value="1"/>
</dbReference>